<protein>
    <submittedName>
        <fullName evidence="10">Lipase maturation factor 1</fullName>
    </submittedName>
</protein>
<dbReference type="EMBL" id="CP015961">
    <property type="protein sequence ID" value="ANI92838.1"/>
    <property type="molecule type" value="Genomic_DNA"/>
</dbReference>
<reference evidence="10 11" key="1">
    <citation type="submission" date="2016-06" db="EMBL/GenBank/DDBJ databases">
        <title>Complete genome sequence of a saline-alkali tolerant type strain Dietzia timorensis ID05-A0528T.</title>
        <authorList>
            <person name="Wu X."/>
        </authorList>
    </citation>
    <scope>NUCLEOTIDE SEQUENCE [LARGE SCALE GENOMIC DNA]</scope>
    <source>
        <strain evidence="10 11">ID05-A0528</strain>
    </source>
</reference>
<keyword evidence="4" id="KW-0256">Endoplasmic reticulum</keyword>
<evidence type="ECO:0000256" key="5">
    <source>
        <dbReference type="ARBA" id="ARBA00022989"/>
    </source>
</evidence>
<name>A0A173LMM0_9ACTN</name>
<comment type="similarity">
    <text evidence="2">Belongs to the lipase maturation factor family.</text>
</comment>
<keyword evidence="11" id="KW-1185">Reference proteome</keyword>
<organism evidence="10 11">
    <name type="scientific">Dietzia timorensis</name>
    <dbReference type="NCBI Taxonomy" id="499555"/>
    <lineage>
        <taxon>Bacteria</taxon>
        <taxon>Bacillati</taxon>
        <taxon>Actinomycetota</taxon>
        <taxon>Actinomycetes</taxon>
        <taxon>Mycobacteriales</taxon>
        <taxon>Dietziaceae</taxon>
        <taxon>Dietzia</taxon>
    </lineage>
</organism>
<dbReference type="KEGG" id="dtm:BJL86_2071"/>
<dbReference type="InterPro" id="IPR057434">
    <property type="entry name" value="LMF1/2_N"/>
</dbReference>
<dbReference type="PANTHER" id="PTHR14463:SF10">
    <property type="entry name" value="LIPASE MATURATION FACTOR 1"/>
    <property type="match status" value="1"/>
</dbReference>
<evidence type="ECO:0000256" key="7">
    <source>
        <dbReference type="SAM" id="Phobius"/>
    </source>
</evidence>
<dbReference type="InterPro" id="IPR057433">
    <property type="entry name" value="LMF1/2_C"/>
</dbReference>
<dbReference type="Pfam" id="PF06762">
    <property type="entry name" value="LMF1"/>
    <property type="match status" value="1"/>
</dbReference>
<accession>A0A173LMM0</accession>
<dbReference type="GO" id="GO:0051604">
    <property type="term" value="P:protein maturation"/>
    <property type="evidence" value="ECO:0007669"/>
    <property type="project" value="InterPro"/>
</dbReference>
<keyword evidence="6 7" id="KW-0472">Membrane</keyword>
<dbReference type="STRING" id="499555.BJL86_2071"/>
<proteinExistence type="inferred from homology"/>
<dbReference type="OrthoDB" id="9793230at2"/>
<evidence type="ECO:0000259" key="9">
    <source>
        <dbReference type="Pfam" id="PF25179"/>
    </source>
</evidence>
<feature type="transmembrane region" description="Helical" evidence="7">
    <location>
        <begin position="105"/>
        <end position="125"/>
    </location>
</feature>
<evidence type="ECO:0000256" key="4">
    <source>
        <dbReference type="ARBA" id="ARBA00022824"/>
    </source>
</evidence>
<evidence type="ECO:0000256" key="6">
    <source>
        <dbReference type="ARBA" id="ARBA00023136"/>
    </source>
</evidence>
<evidence type="ECO:0000259" key="8">
    <source>
        <dbReference type="Pfam" id="PF06762"/>
    </source>
</evidence>
<feature type="transmembrane region" description="Helical" evidence="7">
    <location>
        <begin position="79"/>
        <end position="99"/>
    </location>
</feature>
<evidence type="ECO:0000256" key="2">
    <source>
        <dbReference type="ARBA" id="ARBA00005512"/>
    </source>
</evidence>
<dbReference type="Proteomes" id="UP000186104">
    <property type="component" value="Chromosome"/>
</dbReference>
<feature type="domain" description="Lipase maturation factor 1/2 N-terminal" evidence="8">
    <location>
        <begin position="130"/>
        <end position="282"/>
    </location>
</feature>
<gene>
    <name evidence="10" type="ORF">BJL86_2071</name>
</gene>
<comment type="subcellular location">
    <subcellularLocation>
        <location evidence="1">Endoplasmic reticulum membrane</location>
        <topology evidence="1">Multi-pass membrane protein</topology>
    </subcellularLocation>
</comment>
<feature type="domain" description="Lipase maturation factor 1/2 C-terminal" evidence="9">
    <location>
        <begin position="350"/>
        <end position="485"/>
    </location>
</feature>
<dbReference type="AlphaFoldDB" id="A0A173LMM0"/>
<sequence>MDVSGVMAVVDAGDFTIAREIIMRGVAALFFLAFLSGFRQFPALLGKNGLSPATEFIRRTSWRQGPSVFRWRRTPYSDGLMRIVCAVGMALAASAVIGIPQLGPAWAPIPIFLAMLGLYLSIVSIGQRFYGFGWEMMLLEAGFLAGFLGSHAVDPPAPILLFLCWMVFRVEFGAGMIKWRGDPQWRNLTAMDFHHETQPMPGPLSRWAHLRAPWWHKVETVGNFVVQLGAPFLLFLPQPIATFGALAIIASQLALVVTGNYAWLNWLTIILATAAISDSTLAWFGGGPWPGLSWFGIEPHTTAETHASPLWWSAGIMVVFLWLLVLSRRPLLNLLSPNQRMNAAFNVFKLVNAYGAFGSMTRVRRELIIEGTRACDPSESDWLPYEFRGKPGDVYRTPRQFAPYHLRLDWLMWFAALGAYREPWFRALLVRLAQGDRGIRTLLRTDPYDGGAPALLRVRVFEYRYATSVERRETGRYWTRELQGTLVRPCSLTDLSPRDE</sequence>
<evidence type="ECO:0000313" key="10">
    <source>
        <dbReference type="EMBL" id="ANI92838.1"/>
    </source>
</evidence>
<dbReference type="PANTHER" id="PTHR14463">
    <property type="entry name" value="LIPASE MATURATION FACTOR"/>
    <property type="match status" value="1"/>
</dbReference>
<dbReference type="InterPro" id="IPR009613">
    <property type="entry name" value="LMF"/>
</dbReference>
<feature type="transmembrane region" description="Helical" evidence="7">
    <location>
        <begin position="264"/>
        <end position="284"/>
    </location>
</feature>
<keyword evidence="5 7" id="KW-1133">Transmembrane helix</keyword>
<feature type="transmembrane region" description="Helical" evidence="7">
    <location>
        <begin position="132"/>
        <end position="153"/>
    </location>
</feature>
<evidence type="ECO:0000256" key="3">
    <source>
        <dbReference type="ARBA" id="ARBA00022692"/>
    </source>
</evidence>
<evidence type="ECO:0000256" key="1">
    <source>
        <dbReference type="ARBA" id="ARBA00004477"/>
    </source>
</evidence>
<evidence type="ECO:0000313" key="11">
    <source>
        <dbReference type="Proteomes" id="UP000186104"/>
    </source>
</evidence>
<feature type="transmembrane region" description="Helical" evidence="7">
    <location>
        <begin position="309"/>
        <end position="326"/>
    </location>
</feature>
<dbReference type="Pfam" id="PF25179">
    <property type="entry name" value="LMF1_C"/>
    <property type="match status" value="1"/>
</dbReference>
<feature type="transmembrane region" description="Helical" evidence="7">
    <location>
        <begin position="21"/>
        <end position="38"/>
    </location>
</feature>
<feature type="transmembrane region" description="Helical" evidence="7">
    <location>
        <begin position="240"/>
        <end position="257"/>
    </location>
</feature>
<keyword evidence="3 7" id="KW-0812">Transmembrane</keyword>